<evidence type="ECO:0000313" key="3">
    <source>
        <dbReference type="EMBL" id="CAR40783.1"/>
    </source>
</evidence>
<dbReference type="AlphaFoldDB" id="B9DTD7"/>
<evidence type="ECO:0000256" key="1">
    <source>
        <dbReference type="SAM" id="Phobius"/>
    </source>
</evidence>
<gene>
    <name evidence="3" type="ordered locus">SUB0261</name>
</gene>
<dbReference type="SUPFAM" id="SSF48317">
    <property type="entry name" value="Acid phosphatase/Vanadium-dependent haloperoxidase"/>
    <property type="match status" value="1"/>
</dbReference>
<dbReference type="InterPro" id="IPR036938">
    <property type="entry name" value="PAP2/HPO_sf"/>
</dbReference>
<feature type="transmembrane region" description="Helical" evidence="1">
    <location>
        <begin position="178"/>
        <end position="196"/>
    </location>
</feature>
<dbReference type="RefSeq" id="WP_012657810.1">
    <property type="nucleotide sequence ID" value="NC_012004.1"/>
</dbReference>
<dbReference type="Pfam" id="PF01569">
    <property type="entry name" value="PAP2"/>
    <property type="match status" value="1"/>
</dbReference>
<dbReference type="Proteomes" id="UP000000449">
    <property type="component" value="Chromosome"/>
</dbReference>
<dbReference type="EMBL" id="AM946015">
    <property type="protein sequence ID" value="CAR40783.1"/>
    <property type="molecule type" value="Genomic_DNA"/>
</dbReference>
<sequence length="197" mass="22330">MSSKKYLRYSLLSASMFTLLAFVIINHFKVMTYIDNGLFNLLYDYHSPWLTGVMIGISNIGSPAITSLLLILLILIYRQSSKQALFLMTFYFGTSALALVLKLVIHRSRPLYQLLPDSGFSFPSGHSVCAVLLLLMVLFLLKENPTFLSLCIRCITFVFTLLVLLSRVYLRDHFPTDILASLSLDFSSYYLLLAFIG</sequence>
<feature type="transmembrane region" description="Helical" evidence="1">
    <location>
        <begin position="7"/>
        <end position="28"/>
    </location>
</feature>
<keyword evidence="1" id="KW-0812">Transmembrane</keyword>
<feature type="transmembrane region" description="Helical" evidence="1">
    <location>
        <begin position="84"/>
        <end position="105"/>
    </location>
</feature>
<dbReference type="Gene3D" id="1.20.144.10">
    <property type="entry name" value="Phosphatidic acid phosphatase type 2/haloperoxidase"/>
    <property type="match status" value="2"/>
</dbReference>
<dbReference type="eggNOG" id="COG0671">
    <property type="taxonomic scope" value="Bacteria"/>
</dbReference>
<dbReference type="HOGENOM" id="CLU_072573_3_3_9"/>
<keyword evidence="1" id="KW-0472">Membrane</keyword>
<keyword evidence="4" id="KW-1185">Reference proteome</keyword>
<evidence type="ECO:0000259" key="2">
    <source>
        <dbReference type="SMART" id="SM00014"/>
    </source>
</evidence>
<feature type="domain" description="Phosphatidic acid phosphatase type 2/haloperoxidase" evidence="2">
    <location>
        <begin position="85"/>
        <end position="193"/>
    </location>
</feature>
<feature type="transmembrane region" description="Helical" evidence="1">
    <location>
        <begin position="48"/>
        <end position="77"/>
    </location>
</feature>
<dbReference type="InterPro" id="IPR000326">
    <property type="entry name" value="PAP2/HPO"/>
</dbReference>
<proteinExistence type="predicted"/>
<evidence type="ECO:0000313" key="4">
    <source>
        <dbReference type="Proteomes" id="UP000000449"/>
    </source>
</evidence>
<dbReference type="PANTHER" id="PTHR14969:SF13">
    <property type="entry name" value="AT30094P"/>
    <property type="match status" value="1"/>
</dbReference>
<dbReference type="SMART" id="SM00014">
    <property type="entry name" value="acidPPc"/>
    <property type="match status" value="1"/>
</dbReference>
<organism evidence="3 4">
    <name type="scientific">Streptococcus uberis (strain ATCC BAA-854 / 0140J)</name>
    <dbReference type="NCBI Taxonomy" id="218495"/>
    <lineage>
        <taxon>Bacteria</taxon>
        <taxon>Bacillati</taxon>
        <taxon>Bacillota</taxon>
        <taxon>Bacilli</taxon>
        <taxon>Lactobacillales</taxon>
        <taxon>Streptococcaceae</taxon>
        <taxon>Streptococcus</taxon>
    </lineage>
</organism>
<dbReference type="STRING" id="218495.SUB0261"/>
<name>B9DTD7_STRU0</name>
<dbReference type="OrthoDB" id="9789113at2"/>
<dbReference type="PANTHER" id="PTHR14969">
    <property type="entry name" value="SPHINGOSINE-1-PHOSPHATE PHOSPHOHYDROLASE"/>
    <property type="match status" value="1"/>
</dbReference>
<reference evidence="4" key="1">
    <citation type="journal article" date="2009" name="BMC Genomics">
        <title>Evidence for niche adaptation in the genome of the bovine pathogen Streptococcus uberis.</title>
        <authorList>
            <person name="Ward P.N."/>
            <person name="Holden M.T.G."/>
            <person name="Leigh J.A."/>
            <person name="Lennard N."/>
            <person name="Bignell A."/>
            <person name="Barron A."/>
            <person name="Clark L."/>
            <person name="Quail M.A."/>
            <person name="Woodward J."/>
            <person name="Barrell B.G."/>
            <person name="Egan S.A."/>
            <person name="Field T.R."/>
            <person name="Maskell D."/>
            <person name="Kehoe M."/>
            <person name="Dowson C.G."/>
            <person name="Chanter N."/>
            <person name="Whatmore A.M."/>
            <person name="Bentley S.D."/>
            <person name="Parkhill J."/>
        </authorList>
    </citation>
    <scope>NUCLEOTIDE SEQUENCE [LARGE SCALE GENOMIC DNA]</scope>
    <source>
        <strain evidence="4">ATCC BAA-854 / 0140J</strain>
    </source>
</reference>
<feature type="transmembrane region" description="Helical" evidence="1">
    <location>
        <begin position="120"/>
        <end position="140"/>
    </location>
</feature>
<accession>B9DTD7</accession>
<feature type="transmembrane region" description="Helical" evidence="1">
    <location>
        <begin position="147"/>
        <end position="166"/>
    </location>
</feature>
<protein>
    <submittedName>
        <fullName evidence="3">PAP2 superfamily</fullName>
    </submittedName>
</protein>
<keyword evidence="1" id="KW-1133">Transmembrane helix</keyword>
<dbReference type="KEGG" id="sub:SUB0261"/>